<reference evidence="2 3" key="1">
    <citation type="submission" date="2021-04" db="EMBL/GenBank/DDBJ databases">
        <authorList>
            <person name="Ivanova A."/>
        </authorList>
    </citation>
    <scope>NUCLEOTIDE SEQUENCE [LARGE SCALE GENOMIC DNA]</scope>
    <source>
        <strain evidence="2 3">G18</strain>
    </source>
</reference>
<dbReference type="EMBL" id="JAGKQQ010000001">
    <property type="protein sequence ID" value="MBP3959439.1"/>
    <property type="molecule type" value="Genomic_DNA"/>
</dbReference>
<gene>
    <name evidence="2" type="ORF">J8F10_29700</name>
</gene>
<evidence type="ECO:0000313" key="3">
    <source>
        <dbReference type="Proteomes" id="UP000676565"/>
    </source>
</evidence>
<evidence type="ECO:0000256" key="1">
    <source>
        <dbReference type="SAM" id="MobiDB-lite"/>
    </source>
</evidence>
<dbReference type="Proteomes" id="UP000676565">
    <property type="component" value="Unassembled WGS sequence"/>
</dbReference>
<accession>A0ABS5C0C3</accession>
<sequence>MTATAIAPVNEGPTANGRADEEKGAELLAEIVKVGDLFSRVWRLDDDMRRAGYDSPFDDEYDSFTSDLRDAVFAYVRALGRG</sequence>
<feature type="region of interest" description="Disordered" evidence="1">
    <location>
        <begin position="1"/>
        <end position="21"/>
    </location>
</feature>
<name>A0ABS5C0C3_9BACT</name>
<protein>
    <submittedName>
        <fullName evidence="2">Uncharacterized protein</fullName>
    </submittedName>
</protein>
<proteinExistence type="predicted"/>
<keyword evidence="3" id="KW-1185">Reference proteome</keyword>
<dbReference type="RefSeq" id="WP_210660089.1">
    <property type="nucleotide sequence ID" value="NZ_JAGKQQ010000001.1"/>
</dbReference>
<evidence type="ECO:0000313" key="2">
    <source>
        <dbReference type="EMBL" id="MBP3959439.1"/>
    </source>
</evidence>
<organism evidence="2 3">
    <name type="scientific">Gemmata palustris</name>
    <dbReference type="NCBI Taxonomy" id="2822762"/>
    <lineage>
        <taxon>Bacteria</taxon>
        <taxon>Pseudomonadati</taxon>
        <taxon>Planctomycetota</taxon>
        <taxon>Planctomycetia</taxon>
        <taxon>Gemmatales</taxon>
        <taxon>Gemmataceae</taxon>
        <taxon>Gemmata</taxon>
    </lineage>
</organism>
<comment type="caution">
    <text evidence="2">The sequence shown here is derived from an EMBL/GenBank/DDBJ whole genome shotgun (WGS) entry which is preliminary data.</text>
</comment>